<organism evidence="3 4">
    <name type="scientific">Colletotrichum higginsianum (strain IMI 349063)</name>
    <name type="common">Crucifer anthracnose fungus</name>
    <dbReference type="NCBI Taxonomy" id="759273"/>
    <lineage>
        <taxon>Eukaryota</taxon>
        <taxon>Fungi</taxon>
        <taxon>Dikarya</taxon>
        <taxon>Ascomycota</taxon>
        <taxon>Pezizomycotina</taxon>
        <taxon>Sordariomycetes</taxon>
        <taxon>Hypocreomycetidae</taxon>
        <taxon>Glomerellales</taxon>
        <taxon>Glomerellaceae</taxon>
        <taxon>Colletotrichum</taxon>
        <taxon>Colletotrichum destructivum species complex</taxon>
    </lineage>
</organism>
<evidence type="ECO:0000313" key="3">
    <source>
        <dbReference type="EMBL" id="CCF34050.1"/>
    </source>
</evidence>
<dbReference type="GO" id="GO:0008926">
    <property type="term" value="F:mannitol-1-phosphate 5-dehydrogenase activity"/>
    <property type="evidence" value="ECO:0007669"/>
    <property type="project" value="TreeGrafter"/>
</dbReference>
<dbReference type="InterPro" id="IPR013131">
    <property type="entry name" value="Mannitol_DH_N"/>
</dbReference>
<evidence type="ECO:0000313" key="4">
    <source>
        <dbReference type="Proteomes" id="UP000007174"/>
    </source>
</evidence>
<dbReference type="HOGENOM" id="CLU_1959426_0_0_1"/>
<sequence>MSTQHQNKKAVHFGAGNIGRGFVACFLHNSGYEVVFADVADSLIDKLNETPSYRVIEVGAEGTNENTITNYRAINSRTHEADLVEEIATADVVTCSVGPNILKFIAPQPGSYRCHCLRKRHWRHRHPC</sequence>
<protein>
    <submittedName>
        <fullName evidence="3">Mannitol-1-phosphate 5-dehydrogenase</fullName>
    </submittedName>
</protein>
<evidence type="ECO:0000256" key="1">
    <source>
        <dbReference type="ARBA" id="ARBA00023002"/>
    </source>
</evidence>
<gene>
    <name evidence="3" type="ORF">CH063_06122</name>
</gene>
<dbReference type="STRING" id="759273.H1V1E8"/>
<dbReference type="InterPro" id="IPR036291">
    <property type="entry name" value="NAD(P)-bd_dom_sf"/>
</dbReference>
<reference evidence="4" key="1">
    <citation type="journal article" date="2012" name="Nat. Genet.">
        <title>Lifestyle transitions in plant pathogenic Colletotrichum fungi deciphered by genome and transcriptome analyses.</title>
        <authorList>
            <person name="O'Connell R.J."/>
            <person name="Thon M.R."/>
            <person name="Hacquard S."/>
            <person name="Amyotte S.G."/>
            <person name="Kleemann J."/>
            <person name="Torres M.F."/>
            <person name="Damm U."/>
            <person name="Buiate E.A."/>
            <person name="Epstein L."/>
            <person name="Alkan N."/>
            <person name="Altmueller J."/>
            <person name="Alvarado-Balderrama L."/>
            <person name="Bauser C.A."/>
            <person name="Becker C."/>
            <person name="Birren B.W."/>
            <person name="Chen Z."/>
            <person name="Choi J."/>
            <person name="Crouch J.A."/>
            <person name="Duvick J.P."/>
            <person name="Farman M.A."/>
            <person name="Gan P."/>
            <person name="Heiman D."/>
            <person name="Henrissat B."/>
            <person name="Howard R.J."/>
            <person name="Kabbage M."/>
            <person name="Koch C."/>
            <person name="Kracher B."/>
            <person name="Kubo Y."/>
            <person name="Law A.D."/>
            <person name="Lebrun M.-H."/>
            <person name="Lee Y.-H."/>
            <person name="Miyara I."/>
            <person name="Moore N."/>
            <person name="Neumann U."/>
            <person name="Nordstroem K."/>
            <person name="Panaccione D.G."/>
            <person name="Panstruga R."/>
            <person name="Place M."/>
            <person name="Proctor R.H."/>
            <person name="Prusky D."/>
            <person name="Rech G."/>
            <person name="Reinhardt R."/>
            <person name="Rollins J.A."/>
            <person name="Rounsley S."/>
            <person name="Schardl C.L."/>
            <person name="Schwartz D.C."/>
            <person name="Shenoy N."/>
            <person name="Shirasu K."/>
            <person name="Sikhakolli U.R."/>
            <person name="Stueber K."/>
            <person name="Sukno S.A."/>
            <person name="Sweigard J.A."/>
            <person name="Takano Y."/>
            <person name="Takahara H."/>
            <person name="Trail F."/>
            <person name="van der Does H.C."/>
            <person name="Voll L.M."/>
            <person name="Will I."/>
            <person name="Young S."/>
            <person name="Zeng Q."/>
            <person name="Zhang J."/>
            <person name="Zhou S."/>
            <person name="Dickman M.B."/>
            <person name="Schulze-Lefert P."/>
            <person name="Ver Loren van Themaat E."/>
            <person name="Ma L.-J."/>
            <person name="Vaillancourt L.J."/>
        </authorList>
    </citation>
    <scope>NUCLEOTIDE SEQUENCE [LARGE SCALE GENOMIC DNA]</scope>
    <source>
        <strain evidence="4">IMI 349063</strain>
    </source>
</reference>
<dbReference type="AlphaFoldDB" id="H1V1E8"/>
<dbReference type="EMBL" id="CACQ02000991">
    <property type="protein sequence ID" value="CCF34050.1"/>
    <property type="molecule type" value="Genomic_DNA"/>
</dbReference>
<accession>H1V1E8</accession>
<dbReference type="Proteomes" id="UP000007174">
    <property type="component" value="Unassembled WGS sequence"/>
</dbReference>
<dbReference type="GO" id="GO:0019592">
    <property type="term" value="P:mannitol catabolic process"/>
    <property type="evidence" value="ECO:0007669"/>
    <property type="project" value="TreeGrafter"/>
</dbReference>
<feature type="domain" description="Mannitol dehydrogenase N-terminal" evidence="2">
    <location>
        <begin position="9"/>
        <end position="107"/>
    </location>
</feature>
<dbReference type="Gene3D" id="3.40.50.720">
    <property type="entry name" value="NAD(P)-binding Rossmann-like Domain"/>
    <property type="match status" value="1"/>
</dbReference>
<dbReference type="Pfam" id="PF01232">
    <property type="entry name" value="Mannitol_dh"/>
    <property type="match status" value="1"/>
</dbReference>
<keyword evidence="1" id="KW-0560">Oxidoreductase</keyword>
<dbReference type="PANTHER" id="PTHR30524:SF0">
    <property type="entry name" value="ALTRONATE OXIDOREDUCTASE-RELATED"/>
    <property type="match status" value="1"/>
</dbReference>
<dbReference type="GO" id="GO:0005829">
    <property type="term" value="C:cytosol"/>
    <property type="evidence" value="ECO:0007669"/>
    <property type="project" value="TreeGrafter"/>
</dbReference>
<dbReference type="PANTHER" id="PTHR30524">
    <property type="entry name" value="MANNITOL-1-PHOSPHATE 5-DEHYDROGENASE"/>
    <property type="match status" value="1"/>
</dbReference>
<name>H1V1E8_COLHI</name>
<dbReference type="eggNOG" id="ENOG502QVPN">
    <property type="taxonomic scope" value="Eukaryota"/>
</dbReference>
<proteinExistence type="predicted"/>
<evidence type="ECO:0000259" key="2">
    <source>
        <dbReference type="Pfam" id="PF01232"/>
    </source>
</evidence>
<dbReference type="VEuPathDB" id="FungiDB:CH63R_13527"/>
<dbReference type="SUPFAM" id="SSF51735">
    <property type="entry name" value="NAD(P)-binding Rossmann-fold domains"/>
    <property type="match status" value="1"/>
</dbReference>